<dbReference type="EMBL" id="JH688305">
    <property type="protein sequence ID" value="EJD33312.1"/>
    <property type="molecule type" value="Genomic_DNA"/>
</dbReference>
<accession>J0D3P7</accession>
<organism evidence="1 2">
    <name type="scientific">Auricularia subglabra (strain TFB-10046 / SS5)</name>
    <name type="common">White-rot fungus</name>
    <name type="synonym">Auricularia delicata (strain TFB10046)</name>
    <dbReference type="NCBI Taxonomy" id="717982"/>
    <lineage>
        <taxon>Eukaryota</taxon>
        <taxon>Fungi</taxon>
        <taxon>Dikarya</taxon>
        <taxon>Basidiomycota</taxon>
        <taxon>Agaricomycotina</taxon>
        <taxon>Agaricomycetes</taxon>
        <taxon>Auriculariales</taxon>
        <taxon>Auriculariaceae</taxon>
        <taxon>Auricularia</taxon>
    </lineage>
</organism>
<proteinExistence type="predicted"/>
<reference evidence="2" key="1">
    <citation type="journal article" date="2012" name="Science">
        <title>The Paleozoic origin of enzymatic lignin decomposition reconstructed from 31 fungal genomes.</title>
        <authorList>
            <person name="Floudas D."/>
            <person name="Binder M."/>
            <person name="Riley R."/>
            <person name="Barry K."/>
            <person name="Blanchette R.A."/>
            <person name="Henrissat B."/>
            <person name="Martinez A.T."/>
            <person name="Otillar R."/>
            <person name="Spatafora J.W."/>
            <person name="Yadav J.S."/>
            <person name="Aerts A."/>
            <person name="Benoit I."/>
            <person name="Boyd A."/>
            <person name="Carlson A."/>
            <person name="Copeland A."/>
            <person name="Coutinho P.M."/>
            <person name="de Vries R.P."/>
            <person name="Ferreira P."/>
            <person name="Findley K."/>
            <person name="Foster B."/>
            <person name="Gaskell J."/>
            <person name="Glotzer D."/>
            <person name="Gorecki P."/>
            <person name="Heitman J."/>
            <person name="Hesse C."/>
            <person name="Hori C."/>
            <person name="Igarashi K."/>
            <person name="Jurgens J.A."/>
            <person name="Kallen N."/>
            <person name="Kersten P."/>
            <person name="Kohler A."/>
            <person name="Kuees U."/>
            <person name="Kumar T.K.A."/>
            <person name="Kuo A."/>
            <person name="LaButti K."/>
            <person name="Larrondo L.F."/>
            <person name="Lindquist E."/>
            <person name="Ling A."/>
            <person name="Lombard V."/>
            <person name="Lucas S."/>
            <person name="Lundell T."/>
            <person name="Martin R."/>
            <person name="McLaughlin D.J."/>
            <person name="Morgenstern I."/>
            <person name="Morin E."/>
            <person name="Murat C."/>
            <person name="Nagy L.G."/>
            <person name="Nolan M."/>
            <person name="Ohm R.A."/>
            <person name="Patyshakuliyeva A."/>
            <person name="Rokas A."/>
            <person name="Ruiz-Duenas F.J."/>
            <person name="Sabat G."/>
            <person name="Salamov A."/>
            <person name="Samejima M."/>
            <person name="Schmutz J."/>
            <person name="Slot J.C."/>
            <person name="St John F."/>
            <person name="Stenlid J."/>
            <person name="Sun H."/>
            <person name="Sun S."/>
            <person name="Syed K."/>
            <person name="Tsang A."/>
            <person name="Wiebenga A."/>
            <person name="Young D."/>
            <person name="Pisabarro A."/>
            <person name="Eastwood D.C."/>
            <person name="Martin F."/>
            <person name="Cullen D."/>
            <person name="Grigoriev I.V."/>
            <person name="Hibbett D.S."/>
        </authorList>
    </citation>
    <scope>NUCLEOTIDE SEQUENCE [LARGE SCALE GENOMIC DNA]</scope>
    <source>
        <strain evidence="2">TFB10046</strain>
    </source>
</reference>
<dbReference type="KEGG" id="adl:AURDEDRAFT_177614"/>
<name>J0D3P7_AURST</name>
<keyword evidence="2" id="KW-1185">Reference proteome</keyword>
<evidence type="ECO:0000313" key="1">
    <source>
        <dbReference type="EMBL" id="EJD33312.1"/>
    </source>
</evidence>
<sequence>MVVIPTPAIRMWTPFDGRALLARRPSPPSPQQRRPHRTLFVLYRSPIPAAPSLEQLSNRSDLDLTALCGTLRAARGNDHS</sequence>
<gene>
    <name evidence="1" type="ORF">AURDEDRAFT_177614</name>
</gene>
<protein>
    <submittedName>
        <fullName evidence="1">Uncharacterized protein</fullName>
    </submittedName>
</protein>
<dbReference type="InParanoid" id="J0D3P7"/>
<dbReference type="AlphaFoldDB" id="J0D3P7"/>
<dbReference type="Proteomes" id="UP000006514">
    <property type="component" value="Unassembled WGS sequence"/>
</dbReference>
<evidence type="ECO:0000313" key="2">
    <source>
        <dbReference type="Proteomes" id="UP000006514"/>
    </source>
</evidence>